<dbReference type="eggNOG" id="COG4625">
    <property type="taxonomic scope" value="Bacteria"/>
</dbReference>
<evidence type="ECO:0000313" key="2">
    <source>
        <dbReference type="Proteomes" id="UP000010388"/>
    </source>
</evidence>
<gene>
    <name evidence="1" type="ordered locus">Cyagr_0693</name>
</gene>
<protein>
    <submittedName>
        <fullName evidence="1">Uncharacterized protein</fullName>
    </submittedName>
</protein>
<proteinExistence type="predicted"/>
<evidence type="ECO:0000313" key="1">
    <source>
        <dbReference type="EMBL" id="AFY27881.1"/>
    </source>
</evidence>
<dbReference type="HOGENOM" id="CLU_234351_0_0_3"/>
<sequence length="1975" mass="209824">MRFRHGSGPPDLCQSQEQPSLSPLTFGLEQLLGAWKTRLQEWAADGSLVAAAREALLLSDVLQELERLAGEWALGDFSGLPPIEVLQGEVLPGAAGAYAISTGTIYLNGDWLASASEDRAIAVLNEELGHHLDAYLNASDTPGDEGHLFSAFLDGRKLSEEQLSSIYSESDSAGITIDAQKLSIEMFTLVPFQRDVLLEIRRPNGLGVGEDLDQDDSQESAVDIIAISIVINGAANGLSELSGFGSVLYTFYEYKDIFGLFSDVQNTVAQDRNEWELASSRQQFITDLIEISIGASLSVTGPIGLFPGLVVKLLIDYGVAKPIADVFSVPLQVFDNSYGKIPVTQALLDGEFDPYPRILELANDYISSTSTFARAEFDQKLKDEGLYDQFLLIISAFYESGDSQNPQPSQGSTYLDLDGNLFLRSGVETFSEDIGQLAQFQLNLDGATLTGILEYTISWISGVIDDLTIGLGGRLIITDENSFVRQYTGNIVNYGYVEDSGQNQGVIFGDSSQSVRFVNDGEYALIGSASLVGRHPDAVFRNNGLLRRSGSGESQIFMAVENHGTVEVAEGDLFFASDHTYTGKYVAVNGTINLSGSGTHILTEDAIFEGDNFNFFGARLTGGKFNQKLNWISGIIDDLTIGLGGRLIITDENSFVRQYTGNIVNYGYVEDSGQNQGVIFGDSSQSVRFVNDGEYALIGSASLVGRHPDAVFRNNGLLRRSGSGESQIFMAVENHGTVEVAEGDLFFASDHTYTGKYVAVNGTINLTGSGTHILTEDAIFEGDNFNFFGARLTGAKFTQRLNWISGIIDGLTIGLGGRLIITDENSFVRQYTGNIVNYGYVEDSVQNQGVIFGDSSQGVRFVNNGEYALIGSASLVGRHPDAVFRNNGLLRRSGSGESQIFMAVENHGTVEVAEGDLFFASDHTYTGKYVAVNGTINLSGIGTHILTEDAIFEGDNFNFFGARLTGGKFNQKLNWISGIIDDLTIGLGGRLIITDENSFVRQYTGNIVNYGYVEDSVQNQGVIFGDSSQGVRFVNNGEYALIGSASLVGRHPDAVFRNNGLLRRSGSGESQIFMAVENHGTVEVAEGDLFFASDHTYTGKYVAVNGTINLSGSGTHILTEDAIFEGDNFNFFGARLTGGKFNQKLNWISGIIDDLTIGLGGRLIITDENSFVRQYTGNIVNYGYVEDSVQNQGVIFGDSSQGVRFVNDGEYALIGSASLVGRHPDAMFRNNGLLRRSGSGESQISMALENHGIVEVAEGSIHVENSDYAQVDGLTWLNGGSIVLGQGSKMQISGGMLKGDGVISGDVVNSSIINPGSGIGSLFFDGNLQQLSSGTIKIEIGGTSAGDYDTLFVSGEADFSGSISLSLTNGFVPRINDEFKILGFSSGVGSVRLDGFKISDSLAFRSELQTDGIVLRVVGASSCDTPSDDSSAAFSISGTPAVGAILTASRTADDPDGNGLFSYQWQASSDGSAWQPVGTDAATYQLTAAEQGKQVRVLVAYTDGEGFMEQIQTSPVAVPFVNDGAASFSISGTPAVGAILSASLSTDDPDGNGVFSYQWQSSSDGNSWQAVGIDAATFQLTTAEEGKQVRVVVAYTDGEGFVERVQSTPVQVPFVNDGAATFSISGNPAVGAILSASLSTDDPDGNGVFSYQWQSSSDGNCWQAVGIDVATYQLTAAEEGKQVRVVVDYTDSQGFAEAVVVAAVSVPSLPVAPTFTVTPGPTALVEGDAISATLATSNVAIGTSYFWSLSGQGITPGDFQSGTLSGDGVIGADGTLSINRVIARDGLIEGTETVELRFFADSSLSQQVGSTTTFSISEPLVGSPSNGSDTIIGTPAADIIRGVPVGSPSAERGKGSIDRLTGLGGPDIFVLGDGDGTFYDDGNPLSQGRGDFAVITDFEVGDRIQLYGLPESYLLGSGSYQSNAGVFIYARNPGRPMSSRVSFFDEAIGFVQGARLDQLSLVSPNQFLYVTLSSA</sequence>
<reference evidence="2" key="1">
    <citation type="journal article" date="2013" name="Proc. Natl. Acad. Sci. U.S.A.">
        <title>Improving the coverage of the cyanobacterial phylum using diversity-driven genome sequencing.</title>
        <authorList>
            <person name="Shih P.M."/>
            <person name="Wu D."/>
            <person name="Latifi A."/>
            <person name="Axen S.D."/>
            <person name="Fewer D.P."/>
            <person name="Talla E."/>
            <person name="Calteau A."/>
            <person name="Cai F."/>
            <person name="Tandeau de Marsac N."/>
            <person name="Rippka R."/>
            <person name="Herdman M."/>
            <person name="Sivonen K."/>
            <person name="Coursin T."/>
            <person name="Laurent T."/>
            <person name="Goodwin L."/>
            <person name="Nolan M."/>
            <person name="Davenport K.W."/>
            <person name="Han C.S."/>
            <person name="Rubin E.M."/>
            <person name="Eisen J.A."/>
            <person name="Woyke T."/>
            <person name="Gugger M."/>
            <person name="Kerfeld C.A."/>
        </authorList>
    </citation>
    <scope>NUCLEOTIDE SEQUENCE [LARGE SCALE GENOMIC DNA]</scope>
    <source>
        <strain evidence="2">ATCC 27147 / PCC 6307</strain>
    </source>
</reference>
<organism evidence="1 2">
    <name type="scientific">Cyanobium gracile (strain ATCC 27147 / PCC 6307)</name>
    <dbReference type="NCBI Taxonomy" id="292564"/>
    <lineage>
        <taxon>Bacteria</taxon>
        <taxon>Bacillati</taxon>
        <taxon>Cyanobacteriota</taxon>
        <taxon>Cyanophyceae</taxon>
        <taxon>Synechococcales</taxon>
        <taxon>Prochlorococcaceae</taxon>
        <taxon>Cyanobium</taxon>
    </lineage>
</organism>
<dbReference type="InterPro" id="IPR011049">
    <property type="entry name" value="Serralysin-like_metalloprot_C"/>
</dbReference>
<dbReference type="eggNOG" id="COG0501">
    <property type="taxonomic scope" value="Bacteria"/>
</dbReference>
<dbReference type="Proteomes" id="UP000010388">
    <property type="component" value="Chromosome"/>
</dbReference>
<dbReference type="STRING" id="292564.Cyagr_0693"/>
<dbReference type="SUPFAM" id="SSF51120">
    <property type="entry name" value="beta-Roll"/>
    <property type="match status" value="1"/>
</dbReference>
<accession>K9P5B9</accession>
<dbReference type="PATRIC" id="fig|292564.3.peg.644"/>
<dbReference type="Gene3D" id="2.60.40.2700">
    <property type="match status" value="3"/>
</dbReference>
<dbReference type="EMBL" id="CP003495">
    <property type="protein sequence ID" value="AFY27881.1"/>
    <property type="molecule type" value="Genomic_DNA"/>
</dbReference>
<name>K9P5B9_CYAGP</name>
<dbReference type="KEGG" id="cgc:Cyagr_0693"/>